<dbReference type="Pfam" id="PF00990">
    <property type="entry name" value="GGDEF"/>
    <property type="match status" value="1"/>
</dbReference>
<dbReference type="InterPro" id="IPR000014">
    <property type="entry name" value="PAS"/>
</dbReference>
<dbReference type="Proteomes" id="UP000703038">
    <property type="component" value="Unassembled WGS sequence"/>
</dbReference>
<dbReference type="InterPro" id="IPR043128">
    <property type="entry name" value="Rev_trsase/Diguanyl_cyclase"/>
</dbReference>
<name>A0ABS2KTH5_9NOCA</name>
<dbReference type="InterPro" id="IPR035965">
    <property type="entry name" value="PAS-like_dom_sf"/>
</dbReference>
<dbReference type="Gene3D" id="3.20.20.450">
    <property type="entry name" value="EAL domain"/>
    <property type="match status" value="1"/>
</dbReference>
<dbReference type="InterPro" id="IPR029016">
    <property type="entry name" value="GAF-like_dom_sf"/>
</dbReference>
<dbReference type="RefSeq" id="WP_204868253.1">
    <property type="nucleotide sequence ID" value="NZ_JAFBBK010000001.1"/>
</dbReference>
<evidence type="ECO:0000313" key="4">
    <source>
        <dbReference type="EMBL" id="MBM7415243.1"/>
    </source>
</evidence>
<dbReference type="PROSITE" id="PS50112">
    <property type="entry name" value="PAS"/>
    <property type="match status" value="1"/>
</dbReference>
<dbReference type="SMART" id="SM00267">
    <property type="entry name" value="GGDEF"/>
    <property type="match status" value="1"/>
</dbReference>
<dbReference type="Pfam" id="PF00563">
    <property type="entry name" value="EAL"/>
    <property type="match status" value="1"/>
</dbReference>
<evidence type="ECO:0000259" key="1">
    <source>
        <dbReference type="PROSITE" id="PS50112"/>
    </source>
</evidence>
<dbReference type="CDD" id="cd00130">
    <property type="entry name" value="PAS"/>
    <property type="match status" value="1"/>
</dbReference>
<dbReference type="Gene3D" id="3.30.70.270">
    <property type="match status" value="1"/>
</dbReference>
<dbReference type="EMBL" id="JAFBBK010000001">
    <property type="protein sequence ID" value="MBM7415243.1"/>
    <property type="molecule type" value="Genomic_DNA"/>
</dbReference>
<dbReference type="SUPFAM" id="SSF55785">
    <property type="entry name" value="PYP-like sensor domain (PAS domain)"/>
    <property type="match status" value="1"/>
</dbReference>
<sequence length="754" mass="79625">MSSRLGLATVFDHSPDVVLVSTSDGRIVHANPEASRTLGLDGGEHGPPDDPTVDAVVVPTPPTTLADILSAVQLHGTWLGRTELVHHLTGERLAVSTSAFAVRGHDDDSSLVVSIHRDASAQNADDHLLQKALDASTFRASEQRVVAELSRLALRGRLDDLLSAATDAVVTLYGARCAVITRAHDLPATLEIVAATGDDAPHDLCATGPSSITAFASRSATRIVWSGDAHESRFDVAALVAGGVENAVAVPIDGTGQPWGVLTVLGVDSRYLSSATGSSVPIIDISTAGPPVLVSDNPMLDTGALDTVSDVVSAAVHRVGVESELRYRSLRDPLTGLPNRALAYDRIESAVERGVAKATTTAVMLIDLDDFKSINDGLGHEAGDSALVSIGNRLTRASRPGDTVARLGGDEFVAVCENISGPEESIAVAQAYADAVRAAIVVDGNELRITASIGVALADDTVPGNELIRRADVAMYRAKDTGRGNVAVFDTDDREHRRNQLALSADLRSALDSQILTLAYQPIFDIATGRITAVEALARWQHPTLGSVSPETFVRIAERTGQINTLGLWALHTACVQAAEWQAISDVGVRVNVSALQLRQPEFVASVARILASSGLPVGRLGLEITETVWLADTAQVRDALTELHEMGVSILLDDLGSGHSSVTYLSRYPVIEAFKIDQTYIQAMPGKQPEAIVSAIVSLAHAFDVAVVGEGVESQAQFDRLRDSGCDLAQGFWLAHPASANEVTSMLLERRAG</sequence>
<dbReference type="PANTHER" id="PTHR44757">
    <property type="entry name" value="DIGUANYLATE CYCLASE DGCP"/>
    <property type="match status" value="1"/>
</dbReference>
<dbReference type="Pfam" id="PF13188">
    <property type="entry name" value="PAS_8"/>
    <property type="match status" value="1"/>
</dbReference>
<evidence type="ECO:0000259" key="3">
    <source>
        <dbReference type="PROSITE" id="PS50887"/>
    </source>
</evidence>
<dbReference type="SUPFAM" id="SSF55073">
    <property type="entry name" value="Nucleotide cyclase"/>
    <property type="match status" value="1"/>
</dbReference>
<dbReference type="Gene3D" id="3.30.450.40">
    <property type="match status" value="1"/>
</dbReference>
<dbReference type="InterPro" id="IPR000160">
    <property type="entry name" value="GGDEF_dom"/>
</dbReference>
<feature type="domain" description="EAL" evidence="2">
    <location>
        <begin position="500"/>
        <end position="752"/>
    </location>
</feature>
<dbReference type="InterPro" id="IPR035919">
    <property type="entry name" value="EAL_sf"/>
</dbReference>
<dbReference type="Gene3D" id="3.30.450.20">
    <property type="entry name" value="PAS domain"/>
    <property type="match status" value="1"/>
</dbReference>
<accession>A0ABS2KTH5</accession>
<dbReference type="InterPro" id="IPR001633">
    <property type="entry name" value="EAL_dom"/>
</dbReference>
<dbReference type="InterPro" id="IPR029787">
    <property type="entry name" value="Nucleotide_cyclase"/>
</dbReference>
<dbReference type="NCBIfam" id="TIGR00254">
    <property type="entry name" value="GGDEF"/>
    <property type="match status" value="1"/>
</dbReference>
<keyword evidence="5" id="KW-1185">Reference proteome</keyword>
<feature type="domain" description="GGDEF" evidence="3">
    <location>
        <begin position="359"/>
        <end position="491"/>
    </location>
</feature>
<proteinExistence type="predicted"/>
<dbReference type="SMART" id="SM00052">
    <property type="entry name" value="EAL"/>
    <property type="match status" value="1"/>
</dbReference>
<dbReference type="PANTHER" id="PTHR44757:SF2">
    <property type="entry name" value="BIOFILM ARCHITECTURE MAINTENANCE PROTEIN MBAA"/>
    <property type="match status" value="1"/>
</dbReference>
<dbReference type="SUPFAM" id="SSF55781">
    <property type="entry name" value="GAF domain-like"/>
    <property type="match status" value="1"/>
</dbReference>
<reference evidence="4 5" key="1">
    <citation type="submission" date="2021-01" db="EMBL/GenBank/DDBJ databases">
        <title>Genomics of switchgrass bacterial isolates.</title>
        <authorList>
            <person name="Shade A."/>
        </authorList>
    </citation>
    <scope>NUCLEOTIDE SEQUENCE [LARGE SCALE GENOMIC DNA]</scope>
    <source>
        <strain evidence="4 5">PvP111</strain>
    </source>
</reference>
<feature type="domain" description="PAS" evidence="1">
    <location>
        <begin position="3"/>
        <end position="44"/>
    </location>
</feature>
<dbReference type="CDD" id="cd01948">
    <property type="entry name" value="EAL"/>
    <property type="match status" value="1"/>
</dbReference>
<dbReference type="PROSITE" id="PS50883">
    <property type="entry name" value="EAL"/>
    <property type="match status" value="1"/>
</dbReference>
<dbReference type="SUPFAM" id="SSF141868">
    <property type="entry name" value="EAL domain-like"/>
    <property type="match status" value="1"/>
</dbReference>
<evidence type="ECO:0000259" key="2">
    <source>
        <dbReference type="PROSITE" id="PS50883"/>
    </source>
</evidence>
<dbReference type="CDD" id="cd01949">
    <property type="entry name" value="GGDEF"/>
    <property type="match status" value="1"/>
</dbReference>
<organism evidence="4 5">
    <name type="scientific">Rhodococcoides corynebacterioides</name>
    <dbReference type="NCBI Taxonomy" id="53972"/>
    <lineage>
        <taxon>Bacteria</taxon>
        <taxon>Bacillati</taxon>
        <taxon>Actinomycetota</taxon>
        <taxon>Actinomycetes</taxon>
        <taxon>Mycobacteriales</taxon>
        <taxon>Nocardiaceae</taxon>
        <taxon>Rhodococcoides</taxon>
    </lineage>
</organism>
<dbReference type="PROSITE" id="PS50887">
    <property type="entry name" value="GGDEF"/>
    <property type="match status" value="1"/>
</dbReference>
<dbReference type="InterPro" id="IPR052155">
    <property type="entry name" value="Biofilm_reg_signaling"/>
</dbReference>
<comment type="caution">
    <text evidence="4">The sequence shown here is derived from an EMBL/GenBank/DDBJ whole genome shotgun (WGS) entry which is preliminary data.</text>
</comment>
<gene>
    <name evidence="4" type="ORF">JOE42_001976</name>
</gene>
<evidence type="ECO:0000313" key="5">
    <source>
        <dbReference type="Proteomes" id="UP000703038"/>
    </source>
</evidence>
<protein>
    <submittedName>
        <fullName evidence="4">Diguanylate cyclase (GGDEF)-like protein</fullName>
    </submittedName>
</protein>